<evidence type="ECO:0000256" key="2">
    <source>
        <dbReference type="ARBA" id="ARBA00007353"/>
    </source>
</evidence>
<dbReference type="EMBL" id="CP047650">
    <property type="protein sequence ID" value="QHI97236.1"/>
    <property type="molecule type" value="Genomic_DNA"/>
</dbReference>
<organism evidence="11 12">
    <name type="scientific">Xylophilus rhododendri</name>
    <dbReference type="NCBI Taxonomy" id="2697032"/>
    <lineage>
        <taxon>Bacteria</taxon>
        <taxon>Pseudomonadati</taxon>
        <taxon>Pseudomonadota</taxon>
        <taxon>Betaproteobacteria</taxon>
        <taxon>Burkholderiales</taxon>
        <taxon>Xylophilus</taxon>
    </lineage>
</organism>
<sequence length="284" mass="29552">MLDRPPLYRHLREPVLALPIDSDRSPAPDWLIPDWPAPAGVRAVCSGRNGGVSSAPWDSLNLGDHVGDDAEAVAANRAIFCAATGAAPVFMRQPHGSDCVDLDLLQPGAEMPQADACTATVPGRACTVMVADCLPVLLCDAGGRIVGAAHAGWRGLAGGVLEACVAALRQRLGEPQAPLLAWLGPCIGPQAFEVGDEVRLAFVASDPLASGCFRAGAAPGKWWADLAALARRRLMAAGVAQAYGNDGGQGWCTVSDASRFFSHRRDAARLGSTGRMAASIWQLG</sequence>
<evidence type="ECO:0000256" key="9">
    <source>
        <dbReference type="ARBA" id="ARBA00049893"/>
    </source>
</evidence>
<proteinExistence type="inferred from homology"/>
<gene>
    <name evidence="11" type="primary">pgeF</name>
    <name evidence="11" type="ORF">GT347_04130</name>
</gene>
<evidence type="ECO:0000256" key="4">
    <source>
        <dbReference type="ARBA" id="ARBA00022723"/>
    </source>
</evidence>
<dbReference type="GO" id="GO:0005507">
    <property type="term" value="F:copper ion binding"/>
    <property type="evidence" value="ECO:0007669"/>
    <property type="project" value="TreeGrafter"/>
</dbReference>
<keyword evidence="6" id="KW-0862">Zinc</keyword>
<evidence type="ECO:0000313" key="11">
    <source>
        <dbReference type="EMBL" id="QHI97236.1"/>
    </source>
</evidence>
<evidence type="ECO:0000256" key="10">
    <source>
        <dbReference type="RuleBase" id="RU361274"/>
    </source>
</evidence>
<evidence type="ECO:0000256" key="3">
    <source>
        <dbReference type="ARBA" id="ARBA00022679"/>
    </source>
</evidence>
<keyword evidence="3" id="KW-0808">Transferase</keyword>
<name>A0A857J0I2_9BURK</name>
<accession>A0A857J0I2</accession>
<dbReference type="InterPro" id="IPR038371">
    <property type="entry name" value="Cu_polyphenol_OxRdtase_sf"/>
</dbReference>
<dbReference type="Pfam" id="PF02578">
    <property type="entry name" value="Cu-oxidase_4"/>
    <property type="match status" value="1"/>
</dbReference>
<protein>
    <recommendedName>
        <fullName evidence="10">Purine nucleoside phosphorylase</fullName>
    </recommendedName>
</protein>
<keyword evidence="12" id="KW-1185">Reference proteome</keyword>
<dbReference type="InterPro" id="IPR003730">
    <property type="entry name" value="Cu_polyphenol_OxRdtase"/>
</dbReference>
<comment type="catalytic activity">
    <reaction evidence="8">
        <text>adenosine + phosphate = alpha-D-ribose 1-phosphate + adenine</text>
        <dbReference type="Rhea" id="RHEA:27642"/>
        <dbReference type="ChEBI" id="CHEBI:16335"/>
        <dbReference type="ChEBI" id="CHEBI:16708"/>
        <dbReference type="ChEBI" id="CHEBI:43474"/>
        <dbReference type="ChEBI" id="CHEBI:57720"/>
        <dbReference type="EC" id="2.4.2.1"/>
    </reaction>
    <physiologicalReaction direction="left-to-right" evidence="8">
        <dbReference type="Rhea" id="RHEA:27643"/>
    </physiologicalReaction>
</comment>
<evidence type="ECO:0000313" key="12">
    <source>
        <dbReference type="Proteomes" id="UP000464787"/>
    </source>
</evidence>
<dbReference type="CDD" id="cd16833">
    <property type="entry name" value="YfiH"/>
    <property type="match status" value="1"/>
</dbReference>
<dbReference type="PANTHER" id="PTHR30616">
    <property type="entry name" value="UNCHARACTERIZED PROTEIN YFIH"/>
    <property type="match status" value="1"/>
</dbReference>
<dbReference type="Proteomes" id="UP000464787">
    <property type="component" value="Chromosome"/>
</dbReference>
<keyword evidence="5" id="KW-0378">Hydrolase</keyword>
<dbReference type="PANTHER" id="PTHR30616:SF2">
    <property type="entry name" value="PURINE NUCLEOSIDE PHOSPHORYLASE LACC1"/>
    <property type="match status" value="1"/>
</dbReference>
<evidence type="ECO:0000256" key="7">
    <source>
        <dbReference type="ARBA" id="ARBA00047989"/>
    </source>
</evidence>
<dbReference type="KEGG" id="xyk:GT347_04130"/>
<dbReference type="GO" id="GO:0017061">
    <property type="term" value="F:S-methyl-5-thioadenosine phosphorylase activity"/>
    <property type="evidence" value="ECO:0007669"/>
    <property type="project" value="UniProtKB-EC"/>
</dbReference>
<evidence type="ECO:0000256" key="5">
    <source>
        <dbReference type="ARBA" id="ARBA00022801"/>
    </source>
</evidence>
<dbReference type="InterPro" id="IPR011324">
    <property type="entry name" value="Cytotoxic_necrot_fac-like_cat"/>
</dbReference>
<dbReference type="NCBIfam" id="TIGR00726">
    <property type="entry name" value="peptidoglycan editing factor PgeF"/>
    <property type="match status" value="1"/>
</dbReference>
<reference evidence="11 12" key="1">
    <citation type="submission" date="2020-01" db="EMBL/GenBank/DDBJ databases">
        <title>Genome sequencing of strain KACC 21265.</title>
        <authorList>
            <person name="Heo J."/>
            <person name="Kim S.-J."/>
            <person name="Kim J.-S."/>
            <person name="Hong S.-B."/>
            <person name="Kwon S.-W."/>
        </authorList>
    </citation>
    <scope>NUCLEOTIDE SEQUENCE [LARGE SCALE GENOMIC DNA]</scope>
    <source>
        <strain evidence="11 12">KACC 21265</strain>
    </source>
</reference>
<keyword evidence="4" id="KW-0479">Metal-binding</keyword>
<dbReference type="AlphaFoldDB" id="A0A857J0I2"/>
<dbReference type="GO" id="GO:0016787">
    <property type="term" value="F:hydrolase activity"/>
    <property type="evidence" value="ECO:0007669"/>
    <property type="project" value="UniProtKB-KW"/>
</dbReference>
<comment type="catalytic activity">
    <reaction evidence="1">
        <text>inosine + phosphate = alpha-D-ribose 1-phosphate + hypoxanthine</text>
        <dbReference type="Rhea" id="RHEA:27646"/>
        <dbReference type="ChEBI" id="CHEBI:17368"/>
        <dbReference type="ChEBI" id="CHEBI:17596"/>
        <dbReference type="ChEBI" id="CHEBI:43474"/>
        <dbReference type="ChEBI" id="CHEBI:57720"/>
        <dbReference type="EC" id="2.4.2.1"/>
    </reaction>
    <physiologicalReaction direction="left-to-right" evidence="1">
        <dbReference type="Rhea" id="RHEA:27647"/>
    </physiologicalReaction>
</comment>
<dbReference type="Gene3D" id="3.60.140.10">
    <property type="entry name" value="CNF1/YfiH-like putative cysteine hydrolases"/>
    <property type="match status" value="1"/>
</dbReference>
<evidence type="ECO:0000256" key="1">
    <source>
        <dbReference type="ARBA" id="ARBA00000553"/>
    </source>
</evidence>
<comment type="catalytic activity">
    <reaction evidence="7">
        <text>adenosine + H2O + H(+) = inosine + NH4(+)</text>
        <dbReference type="Rhea" id="RHEA:24408"/>
        <dbReference type="ChEBI" id="CHEBI:15377"/>
        <dbReference type="ChEBI" id="CHEBI:15378"/>
        <dbReference type="ChEBI" id="CHEBI:16335"/>
        <dbReference type="ChEBI" id="CHEBI:17596"/>
        <dbReference type="ChEBI" id="CHEBI:28938"/>
        <dbReference type="EC" id="3.5.4.4"/>
    </reaction>
    <physiologicalReaction direction="left-to-right" evidence="7">
        <dbReference type="Rhea" id="RHEA:24409"/>
    </physiologicalReaction>
</comment>
<comment type="catalytic activity">
    <reaction evidence="9">
        <text>S-methyl-5'-thioadenosine + phosphate = 5-(methylsulfanyl)-alpha-D-ribose 1-phosphate + adenine</text>
        <dbReference type="Rhea" id="RHEA:11852"/>
        <dbReference type="ChEBI" id="CHEBI:16708"/>
        <dbReference type="ChEBI" id="CHEBI:17509"/>
        <dbReference type="ChEBI" id="CHEBI:43474"/>
        <dbReference type="ChEBI" id="CHEBI:58533"/>
        <dbReference type="EC" id="2.4.2.28"/>
    </reaction>
    <physiologicalReaction direction="left-to-right" evidence="9">
        <dbReference type="Rhea" id="RHEA:11853"/>
    </physiologicalReaction>
</comment>
<dbReference type="SUPFAM" id="SSF64438">
    <property type="entry name" value="CNF1/YfiH-like putative cysteine hydrolases"/>
    <property type="match status" value="1"/>
</dbReference>
<comment type="similarity">
    <text evidence="2 10">Belongs to the purine nucleoside phosphorylase YfiH/LACC1 family.</text>
</comment>
<evidence type="ECO:0000256" key="8">
    <source>
        <dbReference type="ARBA" id="ARBA00048968"/>
    </source>
</evidence>
<evidence type="ECO:0000256" key="6">
    <source>
        <dbReference type="ARBA" id="ARBA00022833"/>
    </source>
</evidence>